<evidence type="ECO:0000313" key="3">
    <source>
        <dbReference type="Proteomes" id="UP000325161"/>
    </source>
</evidence>
<dbReference type="KEGG" id="pacr:FXN63_02995"/>
<reference evidence="2 3" key="1">
    <citation type="submission" date="2019-08" db="EMBL/GenBank/DDBJ databases">
        <title>Amphibian skin-associated Pigmentiphaga: genome sequence and occurrence across geography and hosts.</title>
        <authorList>
            <person name="Bletz M.C."/>
            <person name="Bunk B."/>
            <person name="Sproeer C."/>
            <person name="Biwer P."/>
            <person name="Reiter S."/>
            <person name="Rabemananjara F.C.E."/>
            <person name="Schulz S."/>
            <person name="Overmann J."/>
            <person name="Vences M."/>
        </authorList>
    </citation>
    <scope>NUCLEOTIDE SEQUENCE [LARGE SCALE GENOMIC DNA]</scope>
    <source>
        <strain evidence="2 3">Mada1488</strain>
    </source>
</reference>
<evidence type="ECO:0000313" key="2">
    <source>
        <dbReference type="EMBL" id="QEI04922.1"/>
    </source>
</evidence>
<feature type="transmembrane region" description="Helical" evidence="1">
    <location>
        <begin position="21"/>
        <end position="41"/>
    </location>
</feature>
<dbReference type="AlphaFoldDB" id="A0A5C0ARW6"/>
<name>A0A5C0ARW6_9BURK</name>
<keyword evidence="1" id="KW-0812">Transmembrane</keyword>
<keyword evidence="3" id="KW-1185">Reference proteome</keyword>
<dbReference type="Proteomes" id="UP000325161">
    <property type="component" value="Chromosome"/>
</dbReference>
<dbReference type="EMBL" id="CP043046">
    <property type="protein sequence ID" value="QEI04922.1"/>
    <property type="molecule type" value="Genomic_DNA"/>
</dbReference>
<keyword evidence="1" id="KW-0472">Membrane</keyword>
<feature type="transmembrane region" description="Helical" evidence="1">
    <location>
        <begin position="109"/>
        <end position="131"/>
    </location>
</feature>
<dbReference type="PROSITE" id="PS51257">
    <property type="entry name" value="PROKAR_LIPOPROTEIN"/>
    <property type="match status" value="1"/>
</dbReference>
<dbReference type="RefSeq" id="WP_148812709.1">
    <property type="nucleotide sequence ID" value="NZ_CP043046.1"/>
</dbReference>
<protein>
    <submittedName>
        <fullName evidence="2">Uncharacterized protein</fullName>
    </submittedName>
</protein>
<keyword evidence="1" id="KW-1133">Transmembrane helix</keyword>
<feature type="transmembrane region" description="Helical" evidence="1">
    <location>
        <begin position="61"/>
        <end position="82"/>
    </location>
</feature>
<organism evidence="2 3">
    <name type="scientific">Pigmentiphaga aceris</name>
    <dbReference type="NCBI Taxonomy" id="1940612"/>
    <lineage>
        <taxon>Bacteria</taxon>
        <taxon>Pseudomonadati</taxon>
        <taxon>Pseudomonadota</taxon>
        <taxon>Betaproteobacteria</taxon>
        <taxon>Burkholderiales</taxon>
        <taxon>Alcaligenaceae</taxon>
        <taxon>Pigmentiphaga</taxon>
    </lineage>
</organism>
<sequence>MIQPGKPQAKPFYTPVPQGRVLLRLVAGLGVWASCFVLLYAGLSLGCATALAGKHVAGVSLLSALLAVIWVGHLATLAVMFWRAWSNRNVLPTDVQPVSTARFTGRLTWVLHGVALVATVVIGLPVLMLPACSA</sequence>
<gene>
    <name evidence="2" type="ORF">FXN63_02995</name>
</gene>
<accession>A0A5C0ARW6</accession>
<proteinExistence type="predicted"/>
<evidence type="ECO:0000256" key="1">
    <source>
        <dbReference type="SAM" id="Phobius"/>
    </source>
</evidence>